<dbReference type="PANTHER" id="PTHR14614">
    <property type="entry name" value="HEPATOCELLULAR CARCINOMA-ASSOCIATED ANTIGEN"/>
    <property type="match status" value="1"/>
</dbReference>
<dbReference type="Pfam" id="PF14559">
    <property type="entry name" value="TPR_19"/>
    <property type="match status" value="1"/>
</dbReference>
<dbReference type="Gene3D" id="3.40.50.150">
    <property type="entry name" value="Vaccinia Virus protein VP39"/>
    <property type="match status" value="1"/>
</dbReference>
<gene>
    <name evidence="1" type="ORF">DUNSADRAFT_2496</name>
</gene>
<evidence type="ECO:0000313" key="2">
    <source>
        <dbReference type="Proteomes" id="UP000815325"/>
    </source>
</evidence>
<keyword evidence="1" id="KW-0808">Transferase</keyword>
<name>A0ABQ7FW84_DUNSA</name>
<dbReference type="PANTHER" id="PTHR14614:SF132">
    <property type="entry name" value="PROTEIN-LYSINE METHYLTRANSFERASE C42C1.13"/>
    <property type="match status" value="1"/>
</dbReference>
<keyword evidence="2" id="KW-1185">Reference proteome</keyword>
<proteinExistence type="predicted"/>
<dbReference type="GO" id="GO:0032259">
    <property type="term" value="P:methylation"/>
    <property type="evidence" value="ECO:0007669"/>
    <property type="project" value="UniProtKB-KW"/>
</dbReference>
<reference evidence="1" key="1">
    <citation type="submission" date="2017-08" db="EMBL/GenBank/DDBJ databases">
        <authorList>
            <person name="Polle J.E."/>
            <person name="Barry K."/>
            <person name="Cushman J."/>
            <person name="Schmutz J."/>
            <person name="Tran D."/>
            <person name="Hathwaick L.T."/>
            <person name="Yim W.C."/>
            <person name="Jenkins J."/>
            <person name="Mckie-Krisberg Z.M."/>
            <person name="Prochnik S."/>
            <person name="Lindquist E."/>
            <person name="Dockter R.B."/>
            <person name="Adam C."/>
            <person name="Molina H."/>
            <person name="Bunkerborg J."/>
            <person name="Jin E."/>
            <person name="Buchheim M."/>
            <person name="Magnuson J."/>
        </authorList>
    </citation>
    <scope>NUCLEOTIDE SEQUENCE</scope>
    <source>
        <strain evidence="1">CCAP 19/18</strain>
    </source>
</reference>
<dbReference type="SUPFAM" id="SSF53335">
    <property type="entry name" value="S-adenosyl-L-methionine-dependent methyltransferases"/>
    <property type="match status" value="1"/>
</dbReference>
<comment type="caution">
    <text evidence="1">The sequence shown here is derived from an EMBL/GenBank/DDBJ whole genome shotgun (WGS) entry which is preliminary data.</text>
</comment>
<accession>A0ABQ7FW84</accession>
<dbReference type="Proteomes" id="UP000815325">
    <property type="component" value="Unassembled WGS sequence"/>
</dbReference>
<sequence length="382" mass="40207">MLKRETLASNPCKSSYQRHAGHLNVKLKGTNALPLQRRKPRGMPCGCTPPAPSAAMSGQNLAQEQEHMLDAKRLGAELAEAGLFQQAAKAFKIYLERCVDQEAPVLEMYAQVLQELESYDAAREAAGKAVQLQPDWPDAHATYARCCLNCGAVKEALQAFNTARLLMPADPSIASEAEEAADLYSRQLSLLVGLPLRLLSHAPGSVGTARGPGSVVWDSGVLLAWYLKQYLGRPELAGAPVLELGSGTGLVGLAAALCGAQATLTDTHEVVPSLAANVAANAEEIQKAGGAATAAVFDWDSAIGTPAFGEAADLSHGWILGADLVYSHQQVEPLVAALSALRAAHGPSVRMLLAHKHRSDAVDAALMTSLQAAGFHAHEIPP</sequence>
<feature type="non-terminal residue" evidence="1">
    <location>
        <position position="382"/>
    </location>
</feature>
<dbReference type="Gene3D" id="1.25.40.10">
    <property type="entry name" value="Tetratricopeptide repeat domain"/>
    <property type="match status" value="1"/>
</dbReference>
<dbReference type="InterPro" id="IPR019410">
    <property type="entry name" value="Methyltransf_16"/>
</dbReference>
<dbReference type="InterPro" id="IPR011990">
    <property type="entry name" value="TPR-like_helical_dom_sf"/>
</dbReference>
<dbReference type="Pfam" id="PF10294">
    <property type="entry name" value="Methyltransf_16"/>
    <property type="match status" value="1"/>
</dbReference>
<organism evidence="1 2">
    <name type="scientific">Dunaliella salina</name>
    <name type="common">Green alga</name>
    <name type="synonym">Protococcus salinus</name>
    <dbReference type="NCBI Taxonomy" id="3046"/>
    <lineage>
        <taxon>Eukaryota</taxon>
        <taxon>Viridiplantae</taxon>
        <taxon>Chlorophyta</taxon>
        <taxon>core chlorophytes</taxon>
        <taxon>Chlorophyceae</taxon>
        <taxon>CS clade</taxon>
        <taxon>Chlamydomonadales</taxon>
        <taxon>Dunaliellaceae</taxon>
        <taxon>Dunaliella</taxon>
    </lineage>
</organism>
<dbReference type="SUPFAM" id="SSF48452">
    <property type="entry name" value="TPR-like"/>
    <property type="match status" value="1"/>
</dbReference>
<dbReference type="GO" id="GO:0008168">
    <property type="term" value="F:methyltransferase activity"/>
    <property type="evidence" value="ECO:0007669"/>
    <property type="project" value="UniProtKB-KW"/>
</dbReference>
<evidence type="ECO:0000313" key="1">
    <source>
        <dbReference type="EMBL" id="KAF5826629.1"/>
    </source>
</evidence>
<protein>
    <submittedName>
        <fullName evidence="1">Methyltransferase-domain-containing protein</fullName>
    </submittedName>
</protein>
<dbReference type="InterPro" id="IPR029063">
    <property type="entry name" value="SAM-dependent_MTases_sf"/>
</dbReference>
<keyword evidence="1" id="KW-0489">Methyltransferase</keyword>
<dbReference type="EMBL" id="MU070802">
    <property type="protein sequence ID" value="KAF5826629.1"/>
    <property type="molecule type" value="Genomic_DNA"/>
</dbReference>